<accession>A0ACC6TGY9</accession>
<proteinExistence type="predicted"/>
<evidence type="ECO:0000313" key="2">
    <source>
        <dbReference type="Proteomes" id="UP001549207"/>
    </source>
</evidence>
<gene>
    <name evidence="1" type="ORF">ABIC98_002644</name>
</gene>
<dbReference type="EMBL" id="JBEPNJ010000010">
    <property type="protein sequence ID" value="MET3772984.1"/>
    <property type="molecule type" value="Genomic_DNA"/>
</dbReference>
<dbReference type="Proteomes" id="UP001549207">
    <property type="component" value="Unassembled WGS sequence"/>
</dbReference>
<keyword evidence="2" id="KW-1185">Reference proteome</keyword>
<comment type="caution">
    <text evidence="1">The sequence shown here is derived from an EMBL/GenBank/DDBJ whole genome shotgun (WGS) entry which is preliminary data.</text>
</comment>
<sequence length="95" mass="10253">MPFESFLKGAEGGSIRKVLDRPDGASVALSGKSQAGSYSRPIHEYRARAADTVLTPQLDARKFLVVPQMVGQGIARVHCDSSATSVYFHVNFDAI</sequence>
<evidence type="ECO:0000313" key="1">
    <source>
        <dbReference type="EMBL" id="MET3772984.1"/>
    </source>
</evidence>
<protein>
    <submittedName>
        <fullName evidence="1">Uncharacterized protein</fullName>
    </submittedName>
</protein>
<reference evidence="1" key="1">
    <citation type="submission" date="2024-06" db="EMBL/GenBank/DDBJ databases">
        <title>Genomic Encyclopedia of Type Strains, Phase IV (KMG-IV): sequencing the most valuable type-strain genomes for metagenomic binning, comparative biology and taxonomic classification.</title>
        <authorList>
            <person name="Goeker M."/>
        </authorList>
    </citation>
    <scope>NUCLEOTIDE SEQUENCE</scope>
    <source>
        <strain evidence="1">SJCon</strain>
    </source>
</reference>
<name>A0ACC6TGY9_9MICC</name>
<organism evidence="1 2">
    <name type="scientific">Arthrobacter nitrophenolicus</name>
    <dbReference type="NCBI Taxonomy" id="683150"/>
    <lineage>
        <taxon>Bacteria</taxon>
        <taxon>Bacillati</taxon>
        <taxon>Actinomycetota</taxon>
        <taxon>Actinomycetes</taxon>
        <taxon>Micrococcales</taxon>
        <taxon>Micrococcaceae</taxon>
        <taxon>Arthrobacter</taxon>
    </lineage>
</organism>